<evidence type="ECO:0000313" key="4">
    <source>
        <dbReference type="Proteomes" id="UP000266183"/>
    </source>
</evidence>
<feature type="transmembrane region" description="Helical" evidence="1">
    <location>
        <begin position="71"/>
        <end position="90"/>
    </location>
</feature>
<feature type="domain" description="2TM" evidence="2">
    <location>
        <begin position="64"/>
        <end position="118"/>
    </location>
</feature>
<evidence type="ECO:0000313" key="3">
    <source>
        <dbReference type="EMBL" id="AYB35255.1"/>
    </source>
</evidence>
<keyword evidence="1" id="KW-0472">Membrane</keyword>
<keyword evidence="1" id="KW-0812">Transmembrane</keyword>
<reference evidence="4" key="1">
    <citation type="submission" date="2018-09" db="EMBL/GenBank/DDBJ databases">
        <title>Chryseolinea sp. KIS68-18 isolated from soil.</title>
        <authorList>
            <person name="Weon H.-Y."/>
            <person name="Kwon S.-W."/>
            <person name="Lee S.A."/>
        </authorList>
    </citation>
    <scope>NUCLEOTIDE SEQUENCE [LARGE SCALE GENOMIC DNA]</scope>
    <source>
        <strain evidence="4">KIS68-18</strain>
    </source>
</reference>
<dbReference type="KEGG" id="chk:D4L85_33790"/>
<protein>
    <recommendedName>
        <fullName evidence="2">2TM domain-containing protein</fullName>
    </recommendedName>
</protein>
<dbReference type="Proteomes" id="UP000266183">
    <property type="component" value="Chromosome"/>
</dbReference>
<keyword evidence="1" id="KW-1133">Transmembrane helix</keyword>
<accession>A0A385SYU9</accession>
<name>A0A385SYU9_9BACT</name>
<gene>
    <name evidence="3" type="ORF">D4L85_33790</name>
</gene>
<dbReference type="Pfam" id="PF13239">
    <property type="entry name" value="2TM"/>
    <property type="match status" value="1"/>
</dbReference>
<proteinExistence type="predicted"/>
<dbReference type="InterPro" id="IPR025698">
    <property type="entry name" value="2TM_dom"/>
</dbReference>
<sequence>MCLQSVAMCSIRTFVPLFPNEFRPFLARPSTIFVQAKTNKSITLNLNLMTHQHPSNWPAATNENLKKGFRIHLLVFLLATPVLWLVWYLTDRTYPWPLWSTPAWAIGVLFHYLGAFVFRKSVNH</sequence>
<evidence type="ECO:0000259" key="2">
    <source>
        <dbReference type="Pfam" id="PF13239"/>
    </source>
</evidence>
<dbReference type="EMBL" id="CP032382">
    <property type="protein sequence ID" value="AYB35255.1"/>
    <property type="molecule type" value="Genomic_DNA"/>
</dbReference>
<keyword evidence="4" id="KW-1185">Reference proteome</keyword>
<evidence type="ECO:0000256" key="1">
    <source>
        <dbReference type="SAM" id="Phobius"/>
    </source>
</evidence>
<dbReference type="AlphaFoldDB" id="A0A385SYU9"/>
<feature type="transmembrane region" description="Helical" evidence="1">
    <location>
        <begin position="96"/>
        <end position="118"/>
    </location>
</feature>
<organism evidence="3 4">
    <name type="scientific">Chryseolinea soli</name>
    <dbReference type="NCBI Taxonomy" id="2321403"/>
    <lineage>
        <taxon>Bacteria</taxon>
        <taxon>Pseudomonadati</taxon>
        <taxon>Bacteroidota</taxon>
        <taxon>Cytophagia</taxon>
        <taxon>Cytophagales</taxon>
        <taxon>Fulvivirgaceae</taxon>
        <taxon>Chryseolinea</taxon>
    </lineage>
</organism>